<evidence type="ECO:0000313" key="4">
    <source>
        <dbReference type="Proteomes" id="UP000192534"/>
    </source>
</evidence>
<evidence type="ECO:0000256" key="1">
    <source>
        <dbReference type="SAM" id="MobiDB-lite"/>
    </source>
</evidence>
<feature type="chain" id="PRO_5012732885" description="Lipoprotein" evidence="2">
    <location>
        <begin position="24"/>
        <end position="91"/>
    </location>
</feature>
<keyword evidence="4" id="KW-1185">Reference proteome</keyword>
<proteinExistence type="predicted"/>
<reference evidence="3 4" key="1">
    <citation type="submission" date="2016-12" db="EMBL/GenBank/DDBJ databases">
        <title>The new phylogeny of genus Mycobacterium.</title>
        <authorList>
            <person name="Tortoli E."/>
            <person name="Trovato A."/>
            <person name="Cirillo D.M."/>
        </authorList>
    </citation>
    <scope>NUCLEOTIDE SEQUENCE [LARGE SCALE GENOMIC DNA]</scope>
    <source>
        <strain evidence="3 4">DSM 44223</strain>
    </source>
</reference>
<dbReference type="Proteomes" id="UP000192534">
    <property type="component" value="Unassembled WGS sequence"/>
</dbReference>
<dbReference type="AlphaFoldDB" id="A0A1X0INU5"/>
<dbReference type="RefSeq" id="WP_083121426.1">
    <property type="nucleotide sequence ID" value="NZ_JACKUO010000026.1"/>
</dbReference>
<protein>
    <recommendedName>
        <fullName evidence="5">Lipoprotein</fullName>
    </recommendedName>
</protein>
<comment type="caution">
    <text evidence="3">The sequence shown here is derived from an EMBL/GenBank/DDBJ whole genome shotgun (WGS) entry which is preliminary data.</text>
</comment>
<feature type="signal peptide" evidence="2">
    <location>
        <begin position="1"/>
        <end position="23"/>
    </location>
</feature>
<feature type="compositionally biased region" description="Low complexity" evidence="1">
    <location>
        <begin position="39"/>
        <end position="54"/>
    </location>
</feature>
<sequence length="91" mass="8889">MNSPSVSARIAAVIGGAALVAMASFVASCSKNENPAPSPSVSTTTSPSPSATPTEKGLNPSNPNKFSPTVIAPPAPTDSGGNHHHGLNGIG</sequence>
<keyword evidence="2" id="KW-0732">Signal</keyword>
<feature type="compositionally biased region" description="Basic residues" evidence="1">
    <location>
        <begin position="82"/>
        <end position="91"/>
    </location>
</feature>
<gene>
    <name evidence="3" type="ORF">BST42_21975</name>
</gene>
<evidence type="ECO:0000313" key="3">
    <source>
        <dbReference type="EMBL" id="ORB49978.1"/>
    </source>
</evidence>
<dbReference type="EMBL" id="MVIH01000012">
    <property type="protein sequence ID" value="ORB49978.1"/>
    <property type="molecule type" value="Genomic_DNA"/>
</dbReference>
<evidence type="ECO:0008006" key="5">
    <source>
        <dbReference type="Google" id="ProtNLM"/>
    </source>
</evidence>
<organism evidence="3 4">
    <name type="scientific">Mycolicibacterium rhodesiae</name>
    <name type="common">Mycobacterium rhodesiae</name>
    <dbReference type="NCBI Taxonomy" id="36814"/>
    <lineage>
        <taxon>Bacteria</taxon>
        <taxon>Bacillati</taxon>
        <taxon>Actinomycetota</taxon>
        <taxon>Actinomycetes</taxon>
        <taxon>Mycobacteriales</taxon>
        <taxon>Mycobacteriaceae</taxon>
        <taxon>Mycolicibacterium</taxon>
    </lineage>
</organism>
<evidence type="ECO:0000256" key="2">
    <source>
        <dbReference type="SAM" id="SignalP"/>
    </source>
</evidence>
<name>A0A1X0INU5_MYCRH</name>
<accession>A0A1X0INU5</accession>
<feature type="region of interest" description="Disordered" evidence="1">
    <location>
        <begin position="30"/>
        <end position="91"/>
    </location>
</feature>